<evidence type="ECO:0000313" key="2">
    <source>
        <dbReference type="Proteomes" id="UP001060085"/>
    </source>
</evidence>
<evidence type="ECO:0000313" key="1">
    <source>
        <dbReference type="EMBL" id="KAI5672763.1"/>
    </source>
</evidence>
<dbReference type="Proteomes" id="UP001060085">
    <property type="component" value="Linkage Group LG03"/>
</dbReference>
<dbReference type="EMBL" id="CM044703">
    <property type="protein sequence ID" value="KAI5672763.1"/>
    <property type="molecule type" value="Genomic_DNA"/>
</dbReference>
<protein>
    <submittedName>
        <fullName evidence="1">Uncharacterized protein</fullName>
    </submittedName>
</protein>
<comment type="caution">
    <text evidence="1">The sequence shown here is derived from an EMBL/GenBank/DDBJ whole genome shotgun (WGS) entry which is preliminary data.</text>
</comment>
<reference evidence="2" key="1">
    <citation type="journal article" date="2023" name="Nat. Plants">
        <title>Single-cell RNA sequencing provides a high-resolution roadmap for understanding the multicellular compartmentation of specialized metabolism.</title>
        <authorList>
            <person name="Sun S."/>
            <person name="Shen X."/>
            <person name="Li Y."/>
            <person name="Li Y."/>
            <person name="Wang S."/>
            <person name="Li R."/>
            <person name="Zhang H."/>
            <person name="Shen G."/>
            <person name="Guo B."/>
            <person name="Wei J."/>
            <person name="Xu J."/>
            <person name="St-Pierre B."/>
            <person name="Chen S."/>
            <person name="Sun C."/>
        </authorList>
    </citation>
    <scope>NUCLEOTIDE SEQUENCE [LARGE SCALE GENOMIC DNA]</scope>
</reference>
<accession>A0ACC0BJG9</accession>
<name>A0ACC0BJG9_CATRO</name>
<gene>
    <name evidence="1" type="ORF">M9H77_13127</name>
</gene>
<keyword evidence="2" id="KW-1185">Reference proteome</keyword>
<proteinExistence type="predicted"/>
<organism evidence="1 2">
    <name type="scientific">Catharanthus roseus</name>
    <name type="common">Madagascar periwinkle</name>
    <name type="synonym">Vinca rosea</name>
    <dbReference type="NCBI Taxonomy" id="4058"/>
    <lineage>
        <taxon>Eukaryota</taxon>
        <taxon>Viridiplantae</taxon>
        <taxon>Streptophyta</taxon>
        <taxon>Embryophyta</taxon>
        <taxon>Tracheophyta</taxon>
        <taxon>Spermatophyta</taxon>
        <taxon>Magnoliopsida</taxon>
        <taxon>eudicotyledons</taxon>
        <taxon>Gunneridae</taxon>
        <taxon>Pentapetalae</taxon>
        <taxon>asterids</taxon>
        <taxon>lamiids</taxon>
        <taxon>Gentianales</taxon>
        <taxon>Apocynaceae</taxon>
        <taxon>Rauvolfioideae</taxon>
        <taxon>Vinceae</taxon>
        <taxon>Catharanthinae</taxon>
        <taxon>Catharanthus</taxon>
    </lineage>
</organism>
<sequence length="129" mass="14106">MAATDRGESFAIFKEFLSPASSSVVTKIHRLSSSPGANNKEICQQLNADTILCSAPLHTPHQVQDQSPPLPTFPVAGSAPVNTTSAKDQDKNHTPTLVTVSVKNISGDNERQHNFYYQPQSAREFNNRQ</sequence>